<dbReference type="HAMAP" id="MF_01374">
    <property type="entry name" value="Glyoxalase_2"/>
    <property type="match status" value="1"/>
</dbReference>
<feature type="binding site" evidence="7">
    <location>
        <position position="141"/>
    </location>
    <ligand>
        <name>Zn(2+)</name>
        <dbReference type="ChEBI" id="CHEBI:29105"/>
        <label>2</label>
    </ligand>
</feature>
<dbReference type="RefSeq" id="WP_251811898.1">
    <property type="nucleotide sequence ID" value="NZ_CP101527.1"/>
</dbReference>
<dbReference type="EC" id="3.1.2.6" evidence="7"/>
<protein>
    <recommendedName>
        <fullName evidence="7">Hydroxyacylglutathione hydrolase</fullName>
        <ecNumber evidence="7">3.1.2.6</ecNumber>
    </recommendedName>
    <alternativeName>
        <fullName evidence="7">Glyoxalase II</fullName>
        <shortName evidence="7">Glx II</shortName>
    </alternativeName>
</protein>
<accession>A0A9E8HL09</accession>
<dbReference type="InterPro" id="IPR036866">
    <property type="entry name" value="RibonucZ/Hydroxyglut_hydro"/>
</dbReference>
<dbReference type="SMART" id="SM00849">
    <property type="entry name" value="Lactamase_B"/>
    <property type="match status" value="1"/>
</dbReference>
<dbReference type="CDD" id="cd07723">
    <property type="entry name" value="hydroxyacylglutathione_hydrolase_MBL-fold"/>
    <property type="match status" value="1"/>
</dbReference>
<comment type="cofactor">
    <cofactor evidence="7">
        <name>Zn(2+)</name>
        <dbReference type="ChEBI" id="CHEBI:29105"/>
    </cofactor>
    <text evidence="7">Binds 2 Zn(2+) ions per subunit.</text>
</comment>
<evidence type="ECO:0000256" key="3">
    <source>
        <dbReference type="ARBA" id="ARBA00006759"/>
    </source>
</evidence>
<feature type="binding site" evidence="7">
    <location>
        <position position="59"/>
    </location>
    <ligand>
        <name>Zn(2+)</name>
        <dbReference type="ChEBI" id="CHEBI:29105"/>
        <label>2</label>
    </ligand>
</feature>
<dbReference type="InterPro" id="IPR035680">
    <property type="entry name" value="Clx_II_MBL"/>
</dbReference>
<feature type="binding site" evidence="7">
    <location>
        <position position="117"/>
    </location>
    <ligand>
        <name>Zn(2+)</name>
        <dbReference type="ChEBI" id="CHEBI:29105"/>
        <label>1</label>
    </ligand>
</feature>
<reference evidence="9" key="1">
    <citation type="submission" date="2022-07" db="EMBL/GenBank/DDBJ databases">
        <title>Alkalimarinus sp. nov., isolated from gut of a Alitta virens.</title>
        <authorList>
            <person name="Yang A.I."/>
            <person name="Shin N.-R."/>
        </authorList>
    </citation>
    <scope>NUCLEOTIDE SEQUENCE</scope>
    <source>
        <strain evidence="9">FA028</strain>
    </source>
</reference>
<comment type="similarity">
    <text evidence="3 7">Belongs to the metallo-beta-lactamase superfamily. Glyoxalase II family.</text>
</comment>
<dbReference type="InterPro" id="IPR001279">
    <property type="entry name" value="Metallo-B-lactamas"/>
</dbReference>
<dbReference type="PANTHER" id="PTHR43705:SF1">
    <property type="entry name" value="HYDROXYACYLGLUTATHIONE HYDROLASE GLOB"/>
    <property type="match status" value="1"/>
</dbReference>
<keyword evidence="5 7" id="KW-0378">Hydrolase</keyword>
<comment type="pathway">
    <text evidence="2 7">Secondary metabolite metabolism; methylglyoxal degradation; (R)-lactate from methylglyoxal: step 2/2.</text>
</comment>
<evidence type="ECO:0000256" key="7">
    <source>
        <dbReference type="HAMAP-Rule" id="MF_01374"/>
    </source>
</evidence>
<dbReference type="InterPro" id="IPR017782">
    <property type="entry name" value="Hydroxyacylglutathione_Hdrlase"/>
</dbReference>
<name>A0A9E8HL09_9ALTE</name>
<evidence type="ECO:0000259" key="8">
    <source>
        <dbReference type="SMART" id="SM00849"/>
    </source>
</evidence>
<keyword evidence="6 7" id="KW-0862">Zinc</keyword>
<dbReference type="Pfam" id="PF00753">
    <property type="entry name" value="Lactamase_B"/>
    <property type="match status" value="1"/>
</dbReference>
<feature type="binding site" evidence="7">
    <location>
        <position position="141"/>
    </location>
    <ligand>
        <name>Zn(2+)</name>
        <dbReference type="ChEBI" id="CHEBI:29105"/>
        <label>1</label>
    </ligand>
</feature>
<dbReference type="GO" id="GO:0046872">
    <property type="term" value="F:metal ion binding"/>
    <property type="evidence" value="ECO:0007669"/>
    <property type="project" value="UniProtKB-KW"/>
</dbReference>
<feature type="domain" description="Metallo-beta-lactamase" evidence="8">
    <location>
        <begin position="12"/>
        <end position="179"/>
    </location>
</feature>
<feature type="binding site" evidence="7">
    <location>
        <position position="57"/>
    </location>
    <ligand>
        <name>Zn(2+)</name>
        <dbReference type="ChEBI" id="CHEBI:29105"/>
        <label>1</label>
    </ligand>
</feature>
<feature type="binding site" evidence="7">
    <location>
        <position position="60"/>
    </location>
    <ligand>
        <name>Zn(2+)</name>
        <dbReference type="ChEBI" id="CHEBI:29105"/>
        <label>2</label>
    </ligand>
</feature>
<dbReference type="InterPro" id="IPR032282">
    <property type="entry name" value="HAGH_C"/>
</dbReference>
<evidence type="ECO:0000256" key="5">
    <source>
        <dbReference type="ARBA" id="ARBA00022801"/>
    </source>
</evidence>
<proteinExistence type="inferred from homology"/>
<comment type="catalytic activity">
    <reaction evidence="1 7">
        <text>an S-(2-hydroxyacyl)glutathione + H2O = a 2-hydroxy carboxylate + glutathione + H(+)</text>
        <dbReference type="Rhea" id="RHEA:21864"/>
        <dbReference type="ChEBI" id="CHEBI:15377"/>
        <dbReference type="ChEBI" id="CHEBI:15378"/>
        <dbReference type="ChEBI" id="CHEBI:57925"/>
        <dbReference type="ChEBI" id="CHEBI:58896"/>
        <dbReference type="ChEBI" id="CHEBI:71261"/>
        <dbReference type="EC" id="3.1.2.6"/>
    </reaction>
</comment>
<evidence type="ECO:0000313" key="9">
    <source>
        <dbReference type="EMBL" id="UZW76082.1"/>
    </source>
</evidence>
<comment type="function">
    <text evidence="7">Thiolesterase that catalyzes the hydrolysis of S-D-lactoyl-glutathione to form glutathione and D-lactic acid.</text>
</comment>
<evidence type="ECO:0000256" key="1">
    <source>
        <dbReference type="ARBA" id="ARBA00001623"/>
    </source>
</evidence>
<dbReference type="Pfam" id="PF16123">
    <property type="entry name" value="HAGH_C"/>
    <property type="match status" value="1"/>
</dbReference>
<dbReference type="PANTHER" id="PTHR43705">
    <property type="entry name" value="HYDROXYACYLGLUTATHIONE HYDROLASE"/>
    <property type="match status" value="1"/>
</dbReference>
<dbReference type="EMBL" id="CP101527">
    <property type="protein sequence ID" value="UZW76082.1"/>
    <property type="molecule type" value="Genomic_DNA"/>
</dbReference>
<dbReference type="GO" id="GO:0004416">
    <property type="term" value="F:hydroxyacylglutathione hydrolase activity"/>
    <property type="evidence" value="ECO:0007669"/>
    <property type="project" value="UniProtKB-UniRule"/>
</dbReference>
<dbReference type="GO" id="GO:0019243">
    <property type="term" value="P:methylglyoxal catabolic process to D-lactate via S-lactoyl-glutathione"/>
    <property type="evidence" value="ECO:0007669"/>
    <property type="project" value="UniProtKB-UniRule"/>
</dbReference>
<dbReference type="AlphaFoldDB" id="A0A9E8HL09"/>
<gene>
    <name evidence="7 9" type="primary">gloB</name>
    <name evidence="9" type="ORF">NNL22_05735</name>
</gene>
<dbReference type="PIRSF" id="PIRSF005457">
    <property type="entry name" value="Glx"/>
    <property type="match status" value="1"/>
</dbReference>
<evidence type="ECO:0000256" key="2">
    <source>
        <dbReference type="ARBA" id="ARBA00004963"/>
    </source>
</evidence>
<dbReference type="KEGG" id="asem:NNL22_05735"/>
<dbReference type="Gene3D" id="3.60.15.10">
    <property type="entry name" value="Ribonuclease Z/Hydroxyacylglutathione hydrolase-like"/>
    <property type="match status" value="1"/>
</dbReference>
<dbReference type="Proteomes" id="UP001164472">
    <property type="component" value="Chromosome"/>
</dbReference>
<dbReference type="InterPro" id="IPR050110">
    <property type="entry name" value="Glyoxalase_II_hydrolase"/>
</dbReference>
<keyword evidence="10" id="KW-1185">Reference proteome</keyword>
<feature type="binding site" evidence="7">
    <location>
        <position position="179"/>
    </location>
    <ligand>
        <name>Zn(2+)</name>
        <dbReference type="ChEBI" id="CHEBI:29105"/>
        <label>2</label>
    </ligand>
</feature>
<feature type="binding site" evidence="7">
    <location>
        <position position="55"/>
    </location>
    <ligand>
        <name>Zn(2+)</name>
        <dbReference type="ChEBI" id="CHEBI:29105"/>
        <label>1</label>
    </ligand>
</feature>
<organism evidence="9 10">
    <name type="scientific">Alkalimarinus sediminis</name>
    <dbReference type="NCBI Taxonomy" id="1632866"/>
    <lineage>
        <taxon>Bacteria</taxon>
        <taxon>Pseudomonadati</taxon>
        <taxon>Pseudomonadota</taxon>
        <taxon>Gammaproteobacteria</taxon>
        <taxon>Alteromonadales</taxon>
        <taxon>Alteromonadaceae</taxon>
        <taxon>Alkalimarinus</taxon>
    </lineage>
</organism>
<sequence length="267" mass="29739">MLSIYPIKAFQDNYIWCIQNNQSNDCVIVDPGDEKPVIDYITNNHLTLKAILITHHHYDHVDGVAPLLTYAEQLSGSKVDVFGPANNRIKAINKPLREGDHIALLGTEFMINEVPGHTLDHISYFSPQDPLHSAPWLFCGDTLFSAGCGRLFEGSPAQMLKSLKTLASYPPVTEVYCTHEYTLANLSFAQAVLPSDATIKDYTNACKIKRKSNQPTLPSTIATERHINPFLLCARDDLQSSVAQHAQTAVGDELDTFTHLRAWKDSF</sequence>
<evidence type="ECO:0000256" key="4">
    <source>
        <dbReference type="ARBA" id="ARBA00022723"/>
    </source>
</evidence>
<dbReference type="SUPFAM" id="SSF56281">
    <property type="entry name" value="Metallo-hydrolase/oxidoreductase"/>
    <property type="match status" value="1"/>
</dbReference>
<comment type="subunit">
    <text evidence="7">Monomer.</text>
</comment>
<dbReference type="NCBIfam" id="TIGR03413">
    <property type="entry name" value="GSH_gloB"/>
    <property type="match status" value="1"/>
</dbReference>
<evidence type="ECO:0000313" key="10">
    <source>
        <dbReference type="Proteomes" id="UP001164472"/>
    </source>
</evidence>
<evidence type="ECO:0000256" key="6">
    <source>
        <dbReference type="ARBA" id="ARBA00022833"/>
    </source>
</evidence>
<keyword evidence="4 7" id="KW-0479">Metal-binding</keyword>